<name>A0AC61RHE3_9BACT</name>
<dbReference type="EMBL" id="SRYB01000004">
    <property type="protein sequence ID" value="TGY79994.1"/>
    <property type="molecule type" value="Genomic_DNA"/>
</dbReference>
<gene>
    <name evidence="1" type="ORF">E5331_04185</name>
</gene>
<evidence type="ECO:0000313" key="1">
    <source>
        <dbReference type="EMBL" id="TGY79994.1"/>
    </source>
</evidence>
<comment type="caution">
    <text evidence="1">The sequence shown here is derived from an EMBL/GenBank/DDBJ whole genome shotgun (WGS) entry which is preliminary data.</text>
</comment>
<dbReference type="Proteomes" id="UP000306319">
    <property type="component" value="Unassembled WGS sequence"/>
</dbReference>
<protein>
    <submittedName>
        <fullName evidence="1">Uncharacterized protein</fullName>
    </submittedName>
</protein>
<sequence length="87" mass="9773">MEYSTKFNPGDEVWTMSQNKPHQFRVAAVEITLSAPNAPMRGRSTEILVELINTAPRNNPHRLTFDAQACFATKQELIDHLFNSGNG</sequence>
<proteinExistence type="predicted"/>
<accession>A0AC61RHE3</accession>
<evidence type="ECO:0000313" key="2">
    <source>
        <dbReference type="Proteomes" id="UP000306319"/>
    </source>
</evidence>
<organism evidence="1 2">
    <name type="scientific">Lepagella muris</name>
    <dbReference type="NCBI Taxonomy" id="3032870"/>
    <lineage>
        <taxon>Bacteria</taxon>
        <taxon>Pseudomonadati</taxon>
        <taxon>Bacteroidota</taxon>
        <taxon>Bacteroidia</taxon>
        <taxon>Bacteroidales</taxon>
        <taxon>Muribaculaceae</taxon>
        <taxon>Lepagella</taxon>
    </lineage>
</organism>
<keyword evidence="2" id="KW-1185">Reference proteome</keyword>
<reference evidence="1" key="1">
    <citation type="submission" date="2019-04" db="EMBL/GenBank/DDBJ databases">
        <title>Microbes associate with the intestines of laboratory mice.</title>
        <authorList>
            <person name="Navarre W."/>
            <person name="Wong E."/>
            <person name="Huang K."/>
            <person name="Tropini C."/>
            <person name="Ng K."/>
            <person name="Yu B."/>
        </authorList>
    </citation>
    <scope>NUCLEOTIDE SEQUENCE</scope>
    <source>
        <strain evidence="1">NM04_E33</strain>
    </source>
</reference>